<organism evidence="2 3">
    <name type="scientific">Cobetia crustatorum</name>
    <dbReference type="NCBI Taxonomy" id="553385"/>
    <lineage>
        <taxon>Bacteria</taxon>
        <taxon>Pseudomonadati</taxon>
        <taxon>Pseudomonadota</taxon>
        <taxon>Gammaproteobacteria</taxon>
        <taxon>Oceanospirillales</taxon>
        <taxon>Halomonadaceae</taxon>
        <taxon>Cobetia</taxon>
    </lineage>
</organism>
<dbReference type="OrthoDB" id="9790219at2"/>
<dbReference type="Proteomes" id="UP000319941">
    <property type="component" value="Unassembled WGS sequence"/>
</dbReference>
<proteinExistence type="predicted"/>
<keyword evidence="3" id="KW-1185">Reference proteome</keyword>
<protein>
    <submittedName>
        <fullName evidence="2">Flavoprotein</fullName>
    </submittedName>
</protein>
<evidence type="ECO:0000256" key="1">
    <source>
        <dbReference type="ARBA" id="ARBA00023002"/>
    </source>
</evidence>
<dbReference type="Pfam" id="PF13738">
    <property type="entry name" value="Pyr_redox_3"/>
    <property type="match status" value="1"/>
</dbReference>
<dbReference type="SUPFAM" id="SSF51905">
    <property type="entry name" value="FAD/NAD(P)-binding domain"/>
    <property type="match status" value="1"/>
</dbReference>
<dbReference type="GO" id="GO:0050660">
    <property type="term" value="F:flavin adenine dinucleotide binding"/>
    <property type="evidence" value="ECO:0007669"/>
    <property type="project" value="TreeGrafter"/>
</dbReference>
<sequence>MEHDITQPITQLPVAVIGAGPIGLSAAVHLLEAGIEPIIFESGEQAGAHLASWGHVRMFSPWSYNIDPAAAALLKQTGWREPEPTAFPTGAELLTQYLQPLAALPAIASRLHTHSRVTHVSRQQHDVLRSSGRDAAPFVLRVSGASGNPAGARDVLVRAVIDASGTYQTPNGIGAHGIPALGEIAAADSIAYGVPDITGKARAQYAGKTVLVVGGGHSAFNALQDLIALADEHPDTRILWGVRGATMDNVIRSPEDDELQERRALEERIQQWLEAGRFEVVTNLAIDAIHHEGGQLVVESGAQYLPAVDRIIATTGFRPDLALLSELRVSLDPATQSPVRLAPLIDPNQHSCGSVPAHGAAELAHAESGLYIVGIKSYGRAPTFLMRTGYQQVTSVVAALVDPESVTPAPVCGAVSKAAAKDTTACEPSCG</sequence>
<gene>
    <name evidence="2" type="ORF">FQP86_03510</name>
</gene>
<reference evidence="2 3" key="1">
    <citation type="submission" date="2019-07" db="EMBL/GenBank/DDBJ databases">
        <title>Diversity of Bacteria from Kongsfjorden, Arctic.</title>
        <authorList>
            <person name="Yu Y."/>
        </authorList>
    </citation>
    <scope>NUCLEOTIDE SEQUENCE [LARGE SCALE GENOMIC DNA]</scope>
    <source>
        <strain evidence="2 3">SM1923</strain>
    </source>
</reference>
<dbReference type="AlphaFoldDB" id="A0A558HUE7"/>
<dbReference type="Gene3D" id="3.50.50.60">
    <property type="entry name" value="FAD/NAD(P)-binding domain"/>
    <property type="match status" value="1"/>
</dbReference>
<comment type="caution">
    <text evidence="2">The sequence shown here is derived from an EMBL/GenBank/DDBJ whole genome shotgun (WGS) entry which is preliminary data.</text>
</comment>
<keyword evidence="1" id="KW-0560">Oxidoreductase</keyword>
<dbReference type="EMBL" id="VNFH01000002">
    <property type="protein sequence ID" value="TVU72751.1"/>
    <property type="molecule type" value="Genomic_DNA"/>
</dbReference>
<dbReference type="STRING" id="553385.GCA_000591415_01988"/>
<dbReference type="InterPro" id="IPR036188">
    <property type="entry name" value="FAD/NAD-bd_sf"/>
</dbReference>
<dbReference type="PRINTS" id="PR00411">
    <property type="entry name" value="PNDRDTASEI"/>
</dbReference>
<dbReference type="RefSeq" id="WP_144726617.1">
    <property type="nucleotide sequence ID" value="NZ_CAWOWR010000076.1"/>
</dbReference>
<dbReference type="InterPro" id="IPR050982">
    <property type="entry name" value="Auxin_biosynth/cation_transpt"/>
</dbReference>
<dbReference type="Pfam" id="PF13450">
    <property type="entry name" value="NAD_binding_8"/>
    <property type="match status" value="1"/>
</dbReference>
<dbReference type="PANTHER" id="PTHR43539:SF78">
    <property type="entry name" value="FLAVIN-CONTAINING MONOOXYGENASE"/>
    <property type="match status" value="1"/>
</dbReference>
<dbReference type="PRINTS" id="PR00368">
    <property type="entry name" value="FADPNR"/>
</dbReference>
<name>A0A558HUE7_9GAMM</name>
<dbReference type="GO" id="GO:0004497">
    <property type="term" value="F:monooxygenase activity"/>
    <property type="evidence" value="ECO:0007669"/>
    <property type="project" value="TreeGrafter"/>
</dbReference>
<accession>A0A558HUE7</accession>
<evidence type="ECO:0000313" key="3">
    <source>
        <dbReference type="Proteomes" id="UP000319941"/>
    </source>
</evidence>
<evidence type="ECO:0000313" key="2">
    <source>
        <dbReference type="EMBL" id="TVU72751.1"/>
    </source>
</evidence>
<dbReference type="PANTHER" id="PTHR43539">
    <property type="entry name" value="FLAVIN-BINDING MONOOXYGENASE-LIKE PROTEIN (AFU_ORTHOLOGUE AFUA_4G09220)"/>
    <property type="match status" value="1"/>
</dbReference>